<dbReference type="OrthoDB" id="6434310at2"/>
<protein>
    <submittedName>
        <fullName evidence="1">Uncharacterized protein</fullName>
    </submittedName>
</protein>
<proteinExistence type="predicted"/>
<name>A0A1Q9R0K2_PSEPU</name>
<comment type="caution">
    <text evidence="1">The sequence shown here is derived from an EMBL/GenBank/DDBJ whole genome shotgun (WGS) entry which is preliminary data.</text>
</comment>
<evidence type="ECO:0000313" key="2">
    <source>
        <dbReference type="Proteomes" id="UP000186736"/>
    </source>
</evidence>
<dbReference type="EMBL" id="MKZO01000036">
    <property type="protein sequence ID" value="OLS60924.1"/>
    <property type="molecule type" value="Genomic_DNA"/>
</dbReference>
<evidence type="ECO:0000313" key="1">
    <source>
        <dbReference type="EMBL" id="OLS60924.1"/>
    </source>
</evidence>
<accession>A0A1Q9R0K2</accession>
<dbReference type="AlphaFoldDB" id="A0A1Q9R0K2"/>
<sequence length="141" mass="15280">MRSSSGTKWLIIGLLLVIAAQSLWIFTPGPKPELSKIINSYPIGTHSAVYEVLSNSGGATVPMTYLYFVASRQSDEAEALKMLGDHTPFLVTRHPGAITAVDGLKITAQTHDSVYSFTSTSLLREDNEIKPVLIDLTATSE</sequence>
<dbReference type="RefSeq" id="WP_075804671.1">
    <property type="nucleotide sequence ID" value="NZ_MKZO01000036.1"/>
</dbReference>
<gene>
    <name evidence="1" type="ORF">PSEMO_39010</name>
</gene>
<dbReference type="Proteomes" id="UP000186736">
    <property type="component" value="Unassembled WGS sequence"/>
</dbReference>
<reference evidence="1 2" key="1">
    <citation type="submission" date="2016-10" db="EMBL/GenBank/DDBJ databases">
        <title>Genome Sequence of Pseudomonas putida GM4FR.</title>
        <authorList>
            <person name="Poehlein A."/>
            <person name="Wemheuer F."/>
            <person name="Hollensteiner J."/>
            <person name="Wemheuer B."/>
        </authorList>
    </citation>
    <scope>NUCLEOTIDE SEQUENCE [LARGE SCALE GENOMIC DNA]</scope>
    <source>
        <strain evidence="1 2">GM4FR</strain>
    </source>
</reference>
<organism evidence="1 2">
    <name type="scientific">Pseudomonas putida</name>
    <name type="common">Arthrobacter siderocapsulatus</name>
    <dbReference type="NCBI Taxonomy" id="303"/>
    <lineage>
        <taxon>Bacteria</taxon>
        <taxon>Pseudomonadati</taxon>
        <taxon>Pseudomonadota</taxon>
        <taxon>Gammaproteobacteria</taxon>
        <taxon>Pseudomonadales</taxon>
        <taxon>Pseudomonadaceae</taxon>
        <taxon>Pseudomonas</taxon>
    </lineage>
</organism>